<feature type="transmembrane region" description="Helical" evidence="1">
    <location>
        <begin position="149"/>
        <end position="177"/>
    </location>
</feature>
<evidence type="ECO:0000256" key="1">
    <source>
        <dbReference type="SAM" id="Phobius"/>
    </source>
</evidence>
<proteinExistence type="predicted"/>
<keyword evidence="1" id="KW-0812">Transmembrane</keyword>
<dbReference type="EMBL" id="JACHIT010000001">
    <property type="protein sequence ID" value="MBB5915211.1"/>
    <property type="molecule type" value="Genomic_DNA"/>
</dbReference>
<evidence type="ECO:0000313" key="5">
    <source>
        <dbReference type="Proteomes" id="UP000540412"/>
    </source>
</evidence>
<sequence>MKIRKFAATSVLLVAGLAASAGTVSAAPAATEQGGSAPVIHWNADVVGKSIVLTTDGGSLAARDNQFVVLDPAGTVIGGLPLAYRMDGLEYPVAATIDGNTATLTPSTDAADAHPVDMPLQFVDAQADFDSALSAAGTQFGLATGVGTLLGGLVGLVGGCILGAITVGALTAPIFFAGAPGGCIAGASVGVAIGAAGGSLLVGVPVGIASVVGFFQRLNTPAPAN</sequence>
<comment type="caution">
    <text evidence="4">The sequence shown here is derived from an EMBL/GenBank/DDBJ whole genome shotgun (WGS) entry which is preliminary data.</text>
</comment>
<feature type="signal peptide" evidence="2">
    <location>
        <begin position="1"/>
        <end position="26"/>
    </location>
</feature>
<dbReference type="Pfam" id="PF26059">
    <property type="entry name" value="DUF8020"/>
    <property type="match status" value="1"/>
</dbReference>
<evidence type="ECO:0000259" key="3">
    <source>
        <dbReference type="Pfam" id="PF26059"/>
    </source>
</evidence>
<dbReference type="AlphaFoldDB" id="A0A7W9UJC7"/>
<dbReference type="RefSeq" id="WP_040746942.1">
    <property type="nucleotide sequence ID" value="NZ_JACHIT010000001.1"/>
</dbReference>
<keyword evidence="1" id="KW-1133">Transmembrane helix</keyword>
<reference evidence="4 5" key="1">
    <citation type="submission" date="2020-08" db="EMBL/GenBank/DDBJ databases">
        <title>Sequencing the genomes of 1000 actinobacteria strains.</title>
        <authorList>
            <person name="Klenk H.-P."/>
        </authorList>
    </citation>
    <scope>NUCLEOTIDE SEQUENCE [LARGE SCALE GENOMIC DNA]</scope>
    <source>
        <strain evidence="4 5">DSM 43582</strain>
    </source>
</reference>
<keyword evidence="1" id="KW-0472">Membrane</keyword>
<dbReference type="Proteomes" id="UP000540412">
    <property type="component" value="Unassembled WGS sequence"/>
</dbReference>
<feature type="transmembrane region" description="Helical" evidence="1">
    <location>
        <begin position="189"/>
        <end position="215"/>
    </location>
</feature>
<protein>
    <recommendedName>
        <fullName evidence="3">DUF8020 domain-containing protein</fullName>
    </recommendedName>
</protein>
<feature type="chain" id="PRO_5031345433" description="DUF8020 domain-containing protein" evidence="2">
    <location>
        <begin position="27"/>
        <end position="225"/>
    </location>
</feature>
<feature type="domain" description="DUF8020" evidence="3">
    <location>
        <begin position="40"/>
        <end position="108"/>
    </location>
</feature>
<evidence type="ECO:0000256" key="2">
    <source>
        <dbReference type="SAM" id="SignalP"/>
    </source>
</evidence>
<gene>
    <name evidence="4" type="ORF">BJY24_004078</name>
</gene>
<dbReference type="InterPro" id="IPR058333">
    <property type="entry name" value="DUF8020"/>
</dbReference>
<evidence type="ECO:0000313" key="4">
    <source>
        <dbReference type="EMBL" id="MBB5915211.1"/>
    </source>
</evidence>
<accession>A0A7W9UJC7</accession>
<organism evidence="4 5">
    <name type="scientific">Nocardia transvalensis</name>
    <dbReference type="NCBI Taxonomy" id="37333"/>
    <lineage>
        <taxon>Bacteria</taxon>
        <taxon>Bacillati</taxon>
        <taxon>Actinomycetota</taxon>
        <taxon>Actinomycetes</taxon>
        <taxon>Mycobacteriales</taxon>
        <taxon>Nocardiaceae</taxon>
        <taxon>Nocardia</taxon>
    </lineage>
</organism>
<keyword evidence="5" id="KW-1185">Reference proteome</keyword>
<name>A0A7W9UJC7_9NOCA</name>
<keyword evidence="2" id="KW-0732">Signal</keyword>